<proteinExistence type="predicted"/>
<dbReference type="EMBL" id="VSRR010045075">
    <property type="protein sequence ID" value="MPC77130.1"/>
    <property type="molecule type" value="Genomic_DNA"/>
</dbReference>
<organism evidence="1 2">
    <name type="scientific">Portunus trituberculatus</name>
    <name type="common">Swimming crab</name>
    <name type="synonym">Neptunus trituberculatus</name>
    <dbReference type="NCBI Taxonomy" id="210409"/>
    <lineage>
        <taxon>Eukaryota</taxon>
        <taxon>Metazoa</taxon>
        <taxon>Ecdysozoa</taxon>
        <taxon>Arthropoda</taxon>
        <taxon>Crustacea</taxon>
        <taxon>Multicrustacea</taxon>
        <taxon>Malacostraca</taxon>
        <taxon>Eumalacostraca</taxon>
        <taxon>Eucarida</taxon>
        <taxon>Decapoda</taxon>
        <taxon>Pleocyemata</taxon>
        <taxon>Brachyura</taxon>
        <taxon>Eubrachyura</taxon>
        <taxon>Portunoidea</taxon>
        <taxon>Portunidae</taxon>
        <taxon>Portuninae</taxon>
        <taxon>Portunus</taxon>
    </lineage>
</organism>
<name>A0A5B7HXC8_PORTR</name>
<accession>A0A5B7HXC8</accession>
<sequence length="48" mass="4967">MSVLVSFFPTSCTVTARKVTGSSAGVAVGVPDQHRHALLGTRARLGRA</sequence>
<reference evidence="1 2" key="1">
    <citation type="submission" date="2019-05" db="EMBL/GenBank/DDBJ databases">
        <title>Another draft genome of Portunus trituberculatus and its Hox gene families provides insights of decapod evolution.</title>
        <authorList>
            <person name="Jeong J.-H."/>
            <person name="Song I."/>
            <person name="Kim S."/>
            <person name="Choi T."/>
            <person name="Kim D."/>
            <person name="Ryu S."/>
            <person name="Kim W."/>
        </authorList>
    </citation>
    <scope>NUCLEOTIDE SEQUENCE [LARGE SCALE GENOMIC DNA]</scope>
    <source>
        <tissue evidence="1">Muscle</tissue>
    </source>
</reference>
<evidence type="ECO:0000313" key="2">
    <source>
        <dbReference type="Proteomes" id="UP000324222"/>
    </source>
</evidence>
<comment type="caution">
    <text evidence="1">The sequence shown here is derived from an EMBL/GenBank/DDBJ whole genome shotgun (WGS) entry which is preliminary data.</text>
</comment>
<dbReference type="Proteomes" id="UP000324222">
    <property type="component" value="Unassembled WGS sequence"/>
</dbReference>
<keyword evidence="2" id="KW-1185">Reference proteome</keyword>
<dbReference type="AlphaFoldDB" id="A0A5B7HXC8"/>
<protein>
    <submittedName>
        <fullName evidence="1">Uncharacterized protein</fullName>
    </submittedName>
</protein>
<evidence type="ECO:0000313" key="1">
    <source>
        <dbReference type="EMBL" id="MPC77130.1"/>
    </source>
</evidence>
<gene>
    <name evidence="1" type="ORF">E2C01_071575</name>
</gene>